<dbReference type="Proteomes" id="UP001499979">
    <property type="component" value="Unassembled WGS sequence"/>
</dbReference>
<dbReference type="RefSeq" id="WP_343906652.1">
    <property type="nucleotide sequence ID" value="NZ_BAAAJE010000005.1"/>
</dbReference>
<evidence type="ECO:0000313" key="2">
    <source>
        <dbReference type="Proteomes" id="UP001499979"/>
    </source>
</evidence>
<dbReference type="Gene3D" id="3.40.50.1820">
    <property type="entry name" value="alpha/beta hydrolase"/>
    <property type="match status" value="1"/>
</dbReference>
<dbReference type="InterPro" id="IPR029058">
    <property type="entry name" value="AB_hydrolase_fold"/>
</dbReference>
<dbReference type="EMBL" id="BAAAJE010000005">
    <property type="protein sequence ID" value="GAA1134095.1"/>
    <property type="molecule type" value="Genomic_DNA"/>
</dbReference>
<sequence>MTVTLGMDTAAGRQAGEQVRAGSEEIAELARRIDAVLMAFEWSGSDAERVRNSWLEQERPALDATAQHLAALAVLLVAEAEAQDVASGTGTAGAGAAVTAAVALDTQAGLAGWLDRHLGAFFAGLLHTGQHATDFAEKLDDVLTGEQDWSVAALAASALGTVGAAAGAVVNGVTGADEHWFDEGAGRAGAPVPVPTDPTRATQYQPAVTPPRDLPSLLQGVTDAYQVGSDPTSHGDVRITRVDNGGTPAYVVSIPGTETWTPSAGATGRDLTANLGLVAGNPTAAAQSVELAIQQAHIPPGSPVLLVGHSQGGIIAATLASDHAFVERYGVTNVLTYGAPIDHLDLDPSVRVLQVQHGLDVVPRLDLGGIRTGGDLFPDHAPVVTLDSPGHFWQPAINHSYVEYTQSVRDALAADTDAGRILREYQSTLAPFLVGPGGSATAVDVPVSRGDRP</sequence>
<comment type="caution">
    <text evidence="1">The sequence shown here is derived from an EMBL/GenBank/DDBJ whole genome shotgun (WGS) entry which is preliminary data.</text>
</comment>
<name>A0ABP4EVT7_9ACTN</name>
<gene>
    <name evidence="1" type="ORF">GCM10009606_12820</name>
</gene>
<reference evidence="2" key="1">
    <citation type="journal article" date="2019" name="Int. J. Syst. Evol. Microbiol.">
        <title>The Global Catalogue of Microorganisms (GCM) 10K type strain sequencing project: providing services to taxonomists for standard genome sequencing and annotation.</title>
        <authorList>
            <consortium name="The Broad Institute Genomics Platform"/>
            <consortium name="The Broad Institute Genome Sequencing Center for Infectious Disease"/>
            <person name="Wu L."/>
            <person name="Ma J."/>
        </authorList>
    </citation>
    <scope>NUCLEOTIDE SEQUENCE [LARGE SCALE GENOMIC DNA]</scope>
    <source>
        <strain evidence="2">JCM 11813</strain>
    </source>
</reference>
<proteinExistence type="predicted"/>
<protein>
    <recommendedName>
        <fullName evidence="3">PGAP1-like protein</fullName>
    </recommendedName>
</protein>
<evidence type="ECO:0008006" key="3">
    <source>
        <dbReference type="Google" id="ProtNLM"/>
    </source>
</evidence>
<evidence type="ECO:0000313" key="1">
    <source>
        <dbReference type="EMBL" id="GAA1134095.1"/>
    </source>
</evidence>
<accession>A0ABP4EVT7</accession>
<keyword evidence="2" id="KW-1185">Reference proteome</keyword>
<organism evidence="1 2">
    <name type="scientific">Nocardioides aquiterrae</name>
    <dbReference type="NCBI Taxonomy" id="203799"/>
    <lineage>
        <taxon>Bacteria</taxon>
        <taxon>Bacillati</taxon>
        <taxon>Actinomycetota</taxon>
        <taxon>Actinomycetes</taxon>
        <taxon>Propionibacteriales</taxon>
        <taxon>Nocardioidaceae</taxon>
        <taxon>Nocardioides</taxon>
    </lineage>
</organism>
<dbReference type="SUPFAM" id="SSF53474">
    <property type="entry name" value="alpha/beta-Hydrolases"/>
    <property type="match status" value="1"/>
</dbReference>